<evidence type="ECO:0000256" key="1">
    <source>
        <dbReference type="SAM" id="Phobius"/>
    </source>
</evidence>
<proteinExistence type="predicted"/>
<sequence>MNYVVESSAFKEASFQMILSGVNACVELVCYGIYVSLFILAIHILARRKAAGNKLLVLYTCTMAIFGTAQLGLCLVQTAQIVRFVVVLVEEDTATLDVTNPNLLRLEATAVSVALAQQLVFAGNNLLSDSLFLYRCFVIWGSRWRPVVLPGVLMISTFGVGCVVNVTNSNSAFFVHRAPFILAAITNLTLVTLTCGRIWWIRRDALLVGADNRLRNRYNAAIAMILESGVLYAMFATALAITAPTGSDYTFVLQGIAMQLINIAPTMIIVRVGLGHNVQDIVPLRGQLSNLHMLNMRGEDGDPSSAKMAV</sequence>
<name>A0AAD6SA59_9AGAR</name>
<feature type="transmembrane region" description="Helical" evidence="1">
    <location>
        <begin position="178"/>
        <end position="200"/>
    </location>
</feature>
<protein>
    <submittedName>
        <fullName evidence="2">Uncharacterized protein</fullName>
    </submittedName>
</protein>
<feature type="transmembrane region" description="Helical" evidence="1">
    <location>
        <begin position="221"/>
        <end position="243"/>
    </location>
</feature>
<organism evidence="2 3">
    <name type="scientific">Mycena alexandri</name>
    <dbReference type="NCBI Taxonomy" id="1745969"/>
    <lineage>
        <taxon>Eukaryota</taxon>
        <taxon>Fungi</taxon>
        <taxon>Dikarya</taxon>
        <taxon>Basidiomycota</taxon>
        <taxon>Agaricomycotina</taxon>
        <taxon>Agaricomycetes</taxon>
        <taxon>Agaricomycetidae</taxon>
        <taxon>Agaricales</taxon>
        <taxon>Marasmiineae</taxon>
        <taxon>Mycenaceae</taxon>
        <taxon>Mycena</taxon>
    </lineage>
</organism>
<dbReference type="Proteomes" id="UP001218188">
    <property type="component" value="Unassembled WGS sequence"/>
</dbReference>
<feature type="transmembrane region" description="Helical" evidence="1">
    <location>
        <begin position="109"/>
        <end position="127"/>
    </location>
</feature>
<evidence type="ECO:0000313" key="3">
    <source>
        <dbReference type="Proteomes" id="UP001218188"/>
    </source>
</evidence>
<dbReference type="EMBL" id="JARJCM010000199">
    <property type="protein sequence ID" value="KAJ7022946.1"/>
    <property type="molecule type" value="Genomic_DNA"/>
</dbReference>
<reference evidence="2" key="1">
    <citation type="submission" date="2023-03" db="EMBL/GenBank/DDBJ databases">
        <title>Massive genome expansion in bonnet fungi (Mycena s.s.) driven by repeated elements and novel gene families across ecological guilds.</title>
        <authorList>
            <consortium name="Lawrence Berkeley National Laboratory"/>
            <person name="Harder C.B."/>
            <person name="Miyauchi S."/>
            <person name="Viragh M."/>
            <person name="Kuo A."/>
            <person name="Thoen E."/>
            <person name="Andreopoulos B."/>
            <person name="Lu D."/>
            <person name="Skrede I."/>
            <person name="Drula E."/>
            <person name="Henrissat B."/>
            <person name="Morin E."/>
            <person name="Kohler A."/>
            <person name="Barry K."/>
            <person name="LaButti K."/>
            <person name="Morin E."/>
            <person name="Salamov A."/>
            <person name="Lipzen A."/>
            <person name="Mereny Z."/>
            <person name="Hegedus B."/>
            <person name="Baldrian P."/>
            <person name="Stursova M."/>
            <person name="Weitz H."/>
            <person name="Taylor A."/>
            <person name="Grigoriev I.V."/>
            <person name="Nagy L.G."/>
            <person name="Martin F."/>
            <person name="Kauserud H."/>
        </authorList>
    </citation>
    <scope>NUCLEOTIDE SEQUENCE</scope>
    <source>
        <strain evidence="2">CBHHK200</strain>
    </source>
</reference>
<keyword evidence="1" id="KW-0472">Membrane</keyword>
<feature type="transmembrane region" description="Helical" evidence="1">
    <location>
        <begin position="56"/>
        <end position="89"/>
    </location>
</feature>
<keyword evidence="1" id="KW-1133">Transmembrane helix</keyword>
<keyword evidence="3" id="KW-1185">Reference proteome</keyword>
<gene>
    <name evidence="2" type="ORF">C8F04DRAFT_1136283</name>
</gene>
<feature type="transmembrane region" description="Helical" evidence="1">
    <location>
        <begin position="20"/>
        <end position="44"/>
    </location>
</feature>
<dbReference type="AlphaFoldDB" id="A0AAD6SA59"/>
<feature type="transmembrane region" description="Helical" evidence="1">
    <location>
        <begin position="147"/>
        <end position="166"/>
    </location>
</feature>
<accession>A0AAD6SA59</accession>
<evidence type="ECO:0000313" key="2">
    <source>
        <dbReference type="EMBL" id="KAJ7022946.1"/>
    </source>
</evidence>
<comment type="caution">
    <text evidence="2">The sequence shown here is derived from an EMBL/GenBank/DDBJ whole genome shotgun (WGS) entry which is preliminary data.</text>
</comment>
<keyword evidence="1" id="KW-0812">Transmembrane</keyword>
<feature type="transmembrane region" description="Helical" evidence="1">
    <location>
        <begin position="249"/>
        <end position="270"/>
    </location>
</feature>